<evidence type="ECO:0000256" key="1">
    <source>
        <dbReference type="SAM" id="MobiDB-lite"/>
    </source>
</evidence>
<feature type="region of interest" description="Disordered" evidence="1">
    <location>
        <begin position="134"/>
        <end position="160"/>
    </location>
</feature>
<feature type="compositionally biased region" description="Basic and acidic residues" evidence="1">
    <location>
        <begin position="61"/>
        <end position="78"/>
    </location>
</feature>
<sequence length="160" mass="17800">MLNPMMEKEHKRSLEKRKGDARLEHFRVFPSKAARSDTNTAVQLSEASVKPSAHLLKRAAKKEEPDGGEGKRGGAWRRDRGKHPLAAHGHEPPRDRAGERFCKPTLLLEECSARLLRFRTNCERLLTQGTAGVRVSSPPHIRPIAQRRSCARRAGPGSGS</sequence>
<gene>
    <name evidence="2" type="ORF">PCOR1329_LOCUS34357</name>
</gene>
<dbReference type="Proteomes" id="UP001189429">
    <property type="component" value="Unassembled WGS sequence"/>
</dbReference>
<feature type="region of interest" description="Disordered" evidence="1">
    <location>
        <begin position="1"/>
        <end position="20"/>
    </location>
</feature>
<feature type="region of interest" description="Disordered" evidence="1">
    <location>
        <begin position="34"/>
        <end position="98"/>
    </location>
</feature>
<accession>A0ABN9T0Y7</accession>
<organism evidence="2 3">
    <name type="scientific">Prorocentrum cordatum</name>
    <dbReference type="NCBI Taxonomy" id="2364126"/>
    <lineage>
        <taxon>Eukaryota</taxon>
        <taxon>Sar</taxon>
        <taxon>Alveolata</taxon>
        <taxon>Dinophyceae</taxon>
        <taxon>Prorocentrales</taxon>
        <taxon>Prorocentraceae</taxon>
        <taxon>Prorocentrum</taxon>
    </lineage>
</organism>
<protein>
    <submittedName>
        <fullName evidence="2">Uncharacterized protein</fullName>
    </submittedName>
</protein>
<evidence type="ECO:0000313" key="3">
    <source>
        <dbReference type="Proteomes" id="UP001189429"/>
    </source>
</evidence>
<evidence type="ECO:0000313" key="2">
    <source>
        <dbReference type="EMBL" id="CAK0838403.1"/>
    </source>
</evidence>
<reference evidence="2" key="1">
    <citation type="submission" date="2023-10" db="EMBL/GenBank/DDBJ databases">
        <authorList>
            <person name="Chen Y."/>
            <person name="Shah S."/>
            <person name="Dougan E. K."/>
            <person name="Thang M."/>
            <person name="Chan C."/>
        </authorList>
    </citation>
    <scope>NUCLEOTIDE SEQUENCE [LARGE SCALE GENOMIC DNA]</scope>
</reference>
<feature type="compositionally biased region" description="Polar residues" evidence="1">
    <location>
        <begin position="36"/>
        <end position="46"/>
    </location>
</feature>
<dbReference type="EMBL" id="CAUYUJ010014221">
    <property type="protein sequence ID" value="CAK0838403.1"/>
    <property type="molecule type" value="Genomic_DNA"/>
</dbReference>
<name>A0ABN9T0Y7_9DINO</name>
<proteinExistence type="predicted"/>
<comment type="caution">
    <text evidence="2">The sequence shown here is derived from an EMBL/GenBank/DDBJ whole genome shotgun (WGS) entry which is preliminary data.</text>
</comment>
<keyword evidence="3" id="KW-1185">Reference proteome</keyword>
<feature type="compositionally biased region" description="Basic and acidic residues" evidence="1">
    <location>
        <begin position="88"/>
        <end position="98"/>
    </location>
</feature>